<feature type="domain" description="JmjC" evidence="7">
    <location>
        <begin position="305"/>
        <end position="467"/>
    </location>
</feature>
<evidence type="ECO:0000313" key="9">
    <source>
        <dbReference type="Proteomes" id="UP000324585"/>
    </source>
</evidence>
<dbReference type="EMBL" id="VRMN01000001">
    <property type="protein sequence ID" value="KAA8497916.1"/>
    <property type="molecule type" value="Genomic_DNA"/>
</dbReference>
<accession>A0A5J4Z2Q9</accession>
<dbReference type="PROSITE" id="PS51184">
    <property type="entry name" value="JMJC"/>
    <property type="match status" value="1"/>
</dbReference>
<dbReference type="SMART" id="SM00558">
    <property type="entry name" value="JmjC"/>
    <property type="match status" value="1"/>
</dbReference>
<keyword evidence="2" id="KW-0479">Metal-binding</keyword>
<dbReference type="GO" id="GO:0005634">
    <property type="term" value="C:nucleus"/>
    <property type="evidence" value="ECO:0007669"/>
    <property type="project" value="UniProtKB-SubCell"/>
</dbReference>
<dbReference type="InterPro" id="IPR041667">
    <property type="entry name" value="Cupin_8"/>
</dbReference>
<dbReference type="GO" id="GO:0000987">
    <property type="term" value="F:cis-regulatory region sequence-specific DNA binding"/>
    <property type="evidence" value="ECO:0007669"/>
    <property type="project" value="TreeGrafter"/>
</dbReference>
<evidence type="ECO:0000313" key="8">
    <source>
        <dbReference type="EMBL" id="KAA8497916.1"/>
    </source>
</evidence>
<dbReference type="AlphaFoldDB" id="A0A5J4Z2Q9"/>
<dbReference type="SUPFAM" id="SSF51197">
    <property type="entry name" value="Clavaminate synthase-like"/>
    <property type="match status" value="1"/>
</dbReference>
<keyword evidence="9" id="KW-1185">Reference proteome</keyword>
<dbReference type="InterPro" id="IPR003347">
    <property type="entry name" value="JmjC_dom"/>
</dbReference>
<feature type="domain" description="F-box" evidence="6">
    <location>
        <begin position="80"/>
        <end position="126"/>
    </location>
</feature>
<evidence type="ECO:0000256" key="1">
    <source>
        <dbReference type="ARBA" id="ARBA00004123"/>
    </source>
</evidence>
<dbReference type="FunFam" id="2.60.120.650:FF:000045">
    <property type="entry name" value="F-box protein At1g78280"/>
    <property type="match status" value="1"/>
</dbReference>
<gene>
    <name evidence="8" type="ORF">FVE85_5501</name>
</gene>
<keyword evidence="3" id="KW-0560">Oxidoreductase</keyword>
<dbReference type="GO" id="GO:0046872">
    <property type="term" value="F:metal ion binding"/>
    <property type="evidence" value="ECO:0007669"/>
    <property type="project" value="UniProtKB-KW"/>
</dbReference>
<sequence>MFTSGFSNCSSSVASMETMATVPALERENVSKRTRREAGWKRDGGAEIGRYGVMPVGNLMLDSAQCTREEYERLRVRALGLYFSALPDELVLRVLGELTAADLASFSVASKMCYVYAHNHDLWRSLVFNTPFAAVAAPEREEQLSLSGLRFAENWKSTYMQTNASSRQSKVPGQTRPTVPVLGHKPREFYPVYSDVLFHAWKCFSSSIDPAWLHRSNIPHVAAEALGVDEFRIKFGKPNLPVVVENVTTQWPAYHKWTRDYLIESSRGQRFNAGGYLFTMEEYFSYLDKVHDEQPLYLFDKAFVSRVPAWENEFAVPEYFKSDLFKVLEGTSYRPDHQWLIIGGARSGSTFHMDPNATSAWNAVIRGRKKWVLFPPDALPPGVVPNEDGSDVCSPVSVMEWFLNFYASATAMPECYETICEEGDCLFVPQGWWHIVLNLDDVNVAVTQNFADPDHLVEVLLFLRTKSEKRISGVRDELRGALCDVFESELQEHYPEEYRLASARIEDFLSQSGIWKRLRRTAPENIRSETSEAAEPAKNQTSAEFHFDFLQ</sequence>
<dbReference type="Pfam" id="PF13621">
    <property type="entry name" value="Cupin_8"/>
    <property type="match status" value="1"/>
</dbReference>
<protein>
    <submittedName>
        <fullName evidence="8">F-box protein</fullName>
    </submittedName>
</protein>
<evidence type="ECO:0000256" key="3">
    <source>
        <dbReference type="ARBA" id="ARBA00023002"/>
    </source>
</evidence>
<dbReference type="PANTHER" id="PTHR12480:SF21">
    <property type="entry name" value="JMJC DOMAIN-CONTAINING PROTEIN 8"/>
    <property type="match status" value="1"/>
</dbReference>
<keyword evidence="5" id="KW-0539">Nucleus</keyword>
<comment type="caution">
    <text evidence="8">The sequence shown here is derived from an EMBL/GenBank/DDBJ whole genome shotgun (WGS) entry which is preliminary data.</text>
</comment>
<dbReference type="SUPFAM" id="SSF81383">
    <property type="entry name" value="F-box domain"/>
    <property type="match status" value="1"/>
</dbReference>
<dbReference type="Proteomes" id="UP000324585">
    <property type="component" value="Unassembled WGS sequence"/>
</dbReference>
<dbReference type="Gene3D" id="1.20.1280.50">
    <property type="match status" value="1"/>
</dbReference>
<dbReference type="GO" id="GO:0016491">
    <property type="term" value="F:oxidoreductase activity"/>
    <property type="evidence" value="ECO:0007669"/>
    <property type="project" value="UniProtKB-KW"/>
</dbReference>
<dbReference type="Gene3D" id="2.60.120.650">
    <property type="entry name" value="Cupin"/>
    <property type="match status" value="1"/>
</dbReference>
<evidence type="ECO:0000259" key="7">
    <source>
        <dbReference type="PROSITE" id="PS51184"/>
    </source>
</evidence>
<dbReference type="InterPro" id="IPR036047">
    <property type="entry name" value="F-box-like_dom_sf"/>
</dbReference>
<dbReference type="InterPro" id="IPR001810">
    <property type="entry name" value="F-box_dom"/>
</dbReference>
<evidence type="ECO:0000256" key="2">
    <source>
        <dbReference type="ARBA" id="ARBA00022723"/>
    </source>
</evidence>
<comment type="subcellular location">
    <subcellularLocation>
        <location evidence="1">Nucleus</location>
    </subcellularLocation>
</comment>
<keyword evidence="4" id="KW-0408">Iron</keyword>
<dbReference type="OMA" id="APSHSHW"/>
<dbReference type="OrthoDB" id="424465at2759"/>
<dbReference type="Pfam" id="PF12937">
    <property type="entry name" value="F-box-like"/>
    <property type="match status" value="1"/>
</dbReference>
<proteinExistence type="predicted"/>
<name>A0A5J4Z2Q9_PORPP</name>
<dbReference type="PANTHER" id="PTHR12480">
    <property type="entry name" value="ARGININE DEMETHYLASE AND LYSYL-HYDROXYLASE JMJD"/>
    <property type="match status" value="1"/>
</dbReference>
<evidence type="ECO:0000256" key="5">
    <source>
        <dbReference type="ARBA" id="ARBA00023242"/>
    </source>
</evidence>
<dbReference type="InterPro" id="IPR050910">
    <property type="entry name" value="JMJD6_ArgDemeth/LysHydrox"/>
</dbReference>
<reference evidence="9" key="1">
    <citation type="journal article" date="2019" name="Nat. Commun.">
        <title>Expansion of phycobilisome linker gene families in mesophilic red algae.</title>
        <authorList>
            <person name="Lee J."/>
            <person name="Kim D."/>
            <person name="Bhattacharya D."/>
            <person name="Yoon H.S."/>
        </authorList>
    </citation>
    <scope>NUCLEOTIDE SEQUENCE [LARGE SCALE GENOMIC DNA]</scope>
    <source>
        <strain evidence="9">CCMP 1328</strain>
    </source>
</reference>
<evidence type="ECO:0000256" key="4">
    <source>
        <dbReference type="ARBA" id="ARBA00023004"/>
    </source>
</evidence>
<organism evidence="8 9">
    <name type="scientific">Porphyridium purpureum</name>
    <name type="common">Red alga</name>
    <name type="synonym">Porphyridium cruentum</name>
    <dbReference type="NCBI Taxonomy" id="35688"/>
    <lineage>
        <taxon>Eukaryota</taxon>
        <taxon>Rhodophyta</taxon>
        <taxon>Bangiophyceae</taxon>
        <taxon>Porphyridiales</taxon>
        <taxon>Porphyridiaceae</taxon>
        <taxon>Porphyridium</taxon>
    </lineage>
</organism>
<dbReference type="PROSITE" id="PS50181">
    <property type="entry name" value="FBOX"/>
    <property type="match status" value="1"/>
</dbReference>
<evidence type="ECO:0000259" key="6">
    <source>
        <dbReference type="PROSITE" id="PS50181"/>
    </source>
</evidence>